<protein>
    <submittedName>
        <fullName evidence="2">Amidohydrolase family protein</fullName>
    </submittedName>
</protein>
<dbReference type="Pfam" id="PF07969">
    <property type="entry name" value="Amidohydro_3"/>
    <property type="match status" value="1"/>
</dbReference>
<dbReference type="Gene3D" id="2.30.40.10">
    <property type="entry name" value="Urease, subunit C, domain 1"/>
    <property type="match status" value="1"/>
</dbReference>
<dbReference type="InterPro" id="IPR032466">
    <property type="entry name" value="Metal_Hydrolase"/>
</dbReference>
<evidence type="ECO:0000313" key="3">
    <source>
        <dbReference type="Proteomes" id="UP000463883"/>
    </source>
</evidence>
<dbReference type="Gene3D" id="3.20.20.140">
    <property type="entry name" value="Metal-dependent hydrolases"/>
    <property type="match status" value="1"/>
</dbReference>
<dbReference type="SUPFAM" id="SSF51556">
    <property type="entry name" value="Metallo-dependent hydrolases"/>
    <property type="match status" value="1"/>
</dbReference>
<dbReference type="KEGG" id="amic:Ami3637_10375"/>
<accession>A0A6P1MP34</accession>
<gene>
    <name evidence="2" type="ORF">Ami3637_10375</name>
</gene>
<evidence type="ECO:0000259" key="1">
    <source>
        <dbReference type="Pfam" id="PF07969"/>
    </source>
</evidence>
<dbReference type="PANTHER" id="PTHR43135:SF3">
    <property type="entry name" value="ALPHA-D-RIBOSE 1-METHYLPHOSPHONATE 5-TRIPHOSPHATE DIPHOSPHATASE"/>
    <property type="match status" value="1"/>
</dbReference>
<name>A0A6P1MP34_9FIRM</name>
<dbReference type="SUPFAM" id="SSF51338">
    <property type="entry name" value="Composite domain of metallo-dependent hydrolases"/>
    <property type="match status" value="1"/>
</dbReference>
<dbReference type="GO" id="GO:0016810">
    <property type="term" value="F:hydrolase activity, acting on carbon-nitrogen (but not peptide) bonds"/>
    <property type="evidence" value="ECO:0007669"/>
    <property type="project" value="InterPro"/>
</dbReference>
<dbReference type="EMBL" id="CP047591">
    <property type="protein sequence ID" value="QHI72755.1"/>
    <property type="molecule type" value="Genomic_DNA"/>
</dbReference>
<sequence length="391" mass="43067">MILIKNGKILTMCGPAIDCGYVLIEGKKIFEVGKDIDTSKYQITQTIDAKGLWVMPGLIESHCHIGITEEKKGFEGDDCNEMKDPITPYIRAIDAINPMDSAFHNAVSSGITSVMSGPGSSNIVGGQFAFIKTSGRFIDEMAVLQPAAMKVAFGENPKSNYNELKEVPTTRMTIAALLREELFKAKLYQKEKQDSEKNGEPFELNFRRECWLPILDKKIPLKAHAHRTDDILTAIRIAKEFDLNLTLDHCTEGYLIAPLIKESGFPAIIGPGFASRSKIETQNMDFKNAGILSKAGVKVAITTDHPVSRIQYLPICAGFAVKEGLPMEDGFKAITLNAAEICNVSDRLGSIQAGKDADIAIFDGNPMEVFTNTIYTIIDGQIIYDKNHRNN</sequence>
<evidence type="ECO:0000313" key="2">
    <source>
        <dbReference type="EMBL" id="QHI72755.1"/>
    </source>
</evidence>
<dbReference type="Proteomes" id="UP000463883">
    <property type="component" value="Chromosome"/>
</dbReference>
<dbReference type="RefSeq" id="WP_162362522.1">
    <property type="nucleotide sequence ID" value="NZ_CP047591.1"/>
</dbReference>
<keyword evidence="2" id="KW-0378">Hydrolase</keyword>
<dbReference type="CDD" id="cd01309">
    <property type="entry name" value="Met_dep_hydrolase_C"/>
    <property type="match status" value="1"/>
</dbReference>
<dbReference type="AlphaFoldDB" id="A0A6P1MP34"/>
<dbReference type="InterPro" id="IPR051781">
    <property type="entry name" value="Metallo-dep_Hydrolase"/>
</dbReference>
<proteinExistence type="predicted"/>
<dbReference type="InterPro" id="IPR013108">
    <property type="entry name" value="Amidohydro_3"/>
</dbReference>
<reference evidence="2 3" key="1">
    <citation type="submission" date="2020-01" db="EMBL/GenBank/DDBJ databases">
        <title>Genomic analysis of Aminipila sp. CBA3637.</title>
        <authorList>
            <person name="Kim Y.B."/>
            <person name="Roh S.W."/>
        </authorList>
    </citation>
    <scope>NUCLEOTIDE SEQUENCE [LARGE SCALE GENOMIC DNA]</scope>
    <source>
        <strain evidence="2 3">CBA3637</strain>
    </source>
</reference>
<dbReference type="InterPro" id="IPR011059">
    <property type="entry name" value="Metal-dep_hydrolase_composite"/>
</dbReference>
<organism evidence="2 3">
    <name type="scientific">Aminipila terrae</name>
    <dbReference type="NCBI Taxonomy" id="2697030"/>
    <lineage>
        <taxon>Bacteria</taxon>
        <taxon>Bacillati</taxon>
        <taxon>Bacillota</taxon>
        <taxon>Clostridia</taxon>
        <taxon>Peptostreptococcales</taxon>
        <taxon>Anaerovoracaceae</taxon>
        <taxon>Aminipila</taxon>
    </lineage>
</organism>
<keyword evidence="3" id="KW-1185">Reference proteome</keyword>
<feature type="domain" description="Amidohydrolase 3" evidence="1">
    <location>
        <begin position="292"/>
        <end position="384"/>
    </location>
</feature>
<dbReference type="PANTHER" id="PTHR43135">
    <property type="entry name" value="ALPHA-D-RIBOSE 1-METHYLPHOSPHONATE 5-TRIPHOSPHATE DIPHOSPHATASE"/>
    <property type="match status" value="1"/>
</dbReference>